<dbReference type="EMBL" id="CP031358">
    <property type="protein sequence ID" value="AXK43707.1"/>
    <property type="molecule type" value="Genomic_DNA"/>
</dbReference>
<sequence length="476" mass="52528">MTMDEIGAFGANAVMWIALACFGVVVARNAVSVGQLLVAAWVFATRTRPGRSSSELWHRYGDLAMPVSVIAPAFNEELTITESVRALLALEYPEHHVIVVNDGSKDDTLGVLVRNFDMEKSEETQVAALQKTEIRSTWRSKRYPNLLVVDKENGRKADAANAGIGFAKTPLICVIDADSIIESDGLLRAAEPFMHDDGRVVAVGGTIRVANGCEIRDGALRKIGVDRAYVPRFQIVEYLRAFLANRVANAHTNTLMLISGAFGMFRRDVVIEVGGYRHDTVGEDLELVVRIHRHMREQKRNYAIKFIPDIVCWTEAPANLAGLKGQRARWQQGALETLERHKSMVFNPRYGRIGMIGMPQLVLEDVVGPPAEVAGYLVVPAAIMLGVLDPMMAAAYFGVTVLFGTGLSLGSLVLEESQLRRTASAGDLCRIGQAALLENFGYRQMNLIYRLRGIRSFLKKQTKWEAVPRIGFAKSE</sequence>
<dbReference type="Gene3D" id="3.90.550.10">
    <property type="entry name" value="Spore Coat Polysaccharide Biosynthesis Protein SpsA, Chain A"/>
    <property type="match status" value="1"/>
</dbReference>
<evidence type="ECO:0000256" key="3">
    <source>
        <dbReference type="ARBA" id="ARBA00022679"/>
    </source>
</evidence>
<evidence type="ECO:0000256" key="4">
    <source>
        <dbReference type="SAM" id="Phobius"/>
    </source>
</evidence>
<dbReference type="Proteomes" id="UP000254508">
    <property type="component" value="Plasmid unnamed"/>
</dbReference>
<dbReference type="SUPFAM" id="SSF53448">
    <property type="entry name" value="Nucleotide-diphospho-sugar transferases"/>
    <property type="match status" value="1"/>
</dbReference>
<keyword evidence="4" id="KW-0812">Transmembrane</keyword>
<reference evidence="5 6" key="1">
    <citation type="submission" date="2018-07" db="EMBL/GenBank/DDBJ databases">
        <title>Genome sequence of Erythrobacter strain YH-07, an antagonistic bacterium isolated from Yellow Sea.</title>
        <authorList>
            <person name="Tang T."/>
            <person name="Liu Q."/>
            <person name="Sun X."/>
        </authorList>
    </citation>
    <scope>NUCLEOTIDE SEQUENCE [LARGE SCALE GENOMIC DNA]</scope>
    <source>
        <strain evidence="5 6">YH-07</strain>
        <plasmid evidence="5 6">unnamed</plasmid>
    </source>
</reference>
<evidence type="ECO:0000313" key="6">
    <source>
        <dbReference type="Proteomes" id="UP000254508"/>
    </source>
</evidence>
<dbReference type="OrthoDB" id="276604at2"/>
<evidence type="ECO:0000313" key="5">
    <source>
        <dbReference type="EMBL" id="AXK43707.1"/>
    </source>
</evidence>
<dbReference type="RefSeq" id="WP_115418020.1">
    <property type="nucleotide sequence ID" value="NZ_CP031358.1"/>
</dbReference>
<dbReference type="Pfam" id="PF13641">
    <property type="entry name" value="Glyco_tranf_2_3"/>
    <property type="match status" value="1"/>
</dbReference>
<dbReference type="InterPro" id="IPR029044">
    <property type="entry name" value="Nucleotide-diphossugar_trans"/>
</dbReference>
<evidence type="ECO:0000256" key="2">
    <source>
        <dbReference type="ARBA" id="ARBA00022676"/>
    </source>
</evidence>
<keyword evidence="4" id="KW-1133">Transmembrane helix</keyword>
<geneLocation type="plasmid" evidence="5 6">
    <name>unnamed</name>
</geneLocation>
<proteinExistence type="inferred from homology"/>
<dbReference type="KEGG" id="err:DVR09_14705"/>
<feature type="transmembrane region" description="Helical" evidence="4">
    <location>
        <begin position="6"/>
        <end position="27"/>
    </location>
</feature>
<keyword evidence="5" id="KW-0614">Plasmid</keyword>
<keyword evidence="6" id="KW-1185">Reference proteome</keyword>
<feature type="transmembrane region" description="Helical" evidence="4">
    <location>
        <begin position="394"/>
        <end position="414"/>
    </location>
</feature>
<keyword evidence="3 5" id="KW-0808">Transferase</keyword>
<name>A0A345YIF5_9SPHN</name>
<organism evidence="5 6">
    <name type="scientific">Erythrobacter aureus</name>
    <dbReference type="NCBI Taxonomy" id="2182384"/>
    <lineage>
        <taxon>Bacteria</taxon>
        <taxon>Pseudomonadati</taxon>
        <taxon>Pseudomonadota</taxon>
        <taxon>Alphaproteobacteria</taxon>
        <taxon>Sphingomonadales</taxon>
        <taxon>Erythrobacteraceae</taxon>
        <taxon>Erythrobacter/Porphyrobacter group</taxon>
        <taxon>Erythrobacter</taxon>
    </lineage>
</organism>
<dbReference type="PANTHER" id="PTHR43630:SF1">
    <property type="entry name" value="POLY-BETA-1,6-N-ACETYL-D-GLUCOSAMINE SYNTHASE"/>
    <property type="match status" value="1"/>
</dbReference>
<keyword evidence="4" id="KW-0472">Membrane</keyword>
<dbReference type="GO" id="GO:0016757">
    <property type="term" value="F:glycosyltransferase activity"/>
    <property type="evidence" value="ECO:0007669"/>
    <property type="project" value="UniProtKB-KW"/>
</dbReference>
<dbReference type="AlphaFoldDB" id="A0A345YIF5"/>
<keyword evidence="2" id="KW-0328">Glycosyltransferase</keyword>
<protein>
    <submittedName>
        <fullName evidence="5">Glycosyltransferase family 2 protein</fullName>
    </submittedName>
</protein>
<dbReference type="PANTHER" id="PTHR43630">
    <property type="entry name" value="POLY-BETA-1,6-N-ACETYL-D-GLUCOSAMINE SYNTHASE"/>
    <property type="match status" value="1"/>
</dbReference>
<gene>
    <name evidence="5" type="ORF">DVR09_14705</name>
</gene>
<comment type="similarity">
    <text evidence="1">Belongs to the glycosyltransferase 2 family.</text>
</comment>
<dbReference type="CDD" id="cd06423">
    <property type="entry name" value="CESA_like"/>
    <property type="match status" value="1"/>
</dbReference>
<evidence type="ECO:0000256" key="1">
    <source>
        <dbReference type="ARBA" id="ARBA00006739"/>
    </source>
</evidence>
<accession>A0A345YIF5</accession>